<dbReference type="EMBL" id="CBSD020000090">
    <property type="protein sequence ID" value="CDG76813.1"/>
    <property type="molecule type" value="Genomic_DNA"/>
</dbReference>
<dbReference type="GO" id="GO:0006310">
    <property type="term" value="P:DNA recombination"/>
    <property type="evidence" value="ECO:0007669"/>
    <property type="project" value="UniProtKB-KW"/>
</dbReference>
<comment type="caution">
    <text evidence="2">The sequence shown here is derived from an EMBL/GenBank/DDBJ whole genome shotgun (WGS) entry which is preliminary data.</text>
</comment>
<organism evidence="2 3">
    <name type="scientific">Acinetobacter nosocomialis 28F</name>
    <dbReference type="NCBI Taxonomy" id="1147131"/>
    <lineage>
        <taxon>Bacteria</taxon>
        <taxon>Pseudomonadati</taxon>
        <taxon>Pseudomonadota</taxon>
        <taxon>Gammaproteobacteria</taxon>
        <taxon>Moraxellales</taxon>
        <taxon>Moraxellaceae</taxon>
        <taxon>Acinetobacter</taxon>
        <taxon>Acinetobacter calcoaceticus/baumannii complex</taxon>
    </lineage>
</organism>
<keyword evidence="3" id="KW-1185">Reference proteome</keyword>
<evidence type="ECO:0000256" key="1">
    <source>
        <dbReference type="ARBA" id="ARBA00023172"/>
    </source>
</evidence>
<dbReference type="Gene3D" id="1.10.443.10">
    <property type="entry name" value="Intergrase catalytic core"/>
    <property type="match status" value="1"/>
</dbReference>
<reference evidence="2 3" key="1">
    <citation type="submission" date="2013-06" db="EMBL/GenBank/DDBJ databases">
        <title>Comparative analysis of genomes of multi-drug Acinetobacter sp. from Colombian Hospitals.</title>
        <authorList>
            <person name="Barreto-Hernandez E."/>
            <person name="Gonzalez E.B."/>
            <person name="Cepeda L.A."/>
            <person name="Valenzuela E.M."/>
            <person name="Falquet L."/>
            <person name="Reguero M.T."/>
            <person name="Mantilla R."/>
        </authorList>
    </citation>
    <scope>NUCLEOTIDE SEQUENCE [LARGE SCALE GENOMIC DNA]</scope>
    <source>
        <strain evidence="2 3">28F</strain>
    </source>
</reference>
<accession>A0AA36KDQ9</accession>
<dbReference type="AlphaFoldDB" id="A0AA36KDQ9"/>
<evidence type="ECO:0000313" key="3">
    <source>
        <dbReference type="Proteomes" id="UP000019193"/>
    </source>
</evidence>
<dbReference type="GO" id="GO:0003677">
    <property type="term" value="F:DNA binding"/>
    <property type="evidence" value="ECO:0007669"/>
    <property type="project" value="InterPro"/>
</dbReference>
<name>A0AA36KDQ9_ACINO</name>
<gene>
    <name evidence="2" type="ORF">ANICBIBUN_17369</name>
</gene>
<sequence>MDKEAKISILTGFVNHRRYIMNELNTAKNLDSDLHPQESIESTTYINALMERSVSKISKFSDNVWDFNSDYPNAAQNVKGAKLRINFLKYKNIPKFVLTELKIILELALLNNLIFRPELNSRKNNKKGILKVNSLIPIFEKGLTFINQIFIQISQDLGYEFVQTQIKTLSEVNTEHYHEAAKNYEHVKGRELDQFFEYLRSPSAVKYVFDKPLAYVELNSLNWKKLPSTEKKNKEKVLPDNVFENLSKIASLIVVDFLNATGQKSKILDINSLEALYSSKYSSWANQVGVNHEILNAYIAVRLRNKGYSSSSVLSIIEPYDWMLNKNGLACGLTLRKALTSRNYQLDKLREYFNLVSYSCVYLVAQYTGMRPSELAEVKVKDCSCLVEEHEVWLIKSTVKKHQQEINTGLFDDKWVAIPIVRDAILAASYIAKIKSSPYLISNMDTVSSSNSPIPMGSTGITHQMNNFIVKILDATVANQIKFYPYMLRHTLTYQLFRAEVSLPLISFQLKHFVDSVSKFTSLGATSSVTLGYGEIGEMLSKDGSRTGNKSLRRSAELEAVKTVHNPNGTYYGGRAVEHKTNLIKLFQGYMAEGYTEEEVYEAMADQGMAIVYVGQGICYGNRNEEYDTTLPCIGSLRCNPARCSQAIVTSKHAPKWREVYILNKANLNKPEYAHNREQIQAAIDEAVMVLNSLGEMVEL</sequence>
<evidence type="ECO:0000313" key="2">
    <source>
        <dbReference type="EMBL" id="CDG76813.1"/>
    </source>
</evidence>
<proteinExistence type="predicted"/>
<dbReference type="GO" id="GO:0015074">
    <property type="term" value="P:DNA integration"/>
    <property type="evidence" value="ECO:0007669"/>
    <property type="project" value="InterPro"/>
</dbReference>
<dbReference type="RefSeq" id="WP_023188491.1">
    <property type="nucleotide sequence ID" value="NZ_CBSD020000090.1"/>
</dbReference>
<protein>
    <submittedName>
        <fullName evidence="2">Uncharacterized protein</fullName>
    </submittedName>
</protein>
<keyword evidence="1" id="KW-0233">DNA recombination</keyword>
<dbReference type="Proteomes" id="UP000019193">
    <property type="component" value="Unassembled WGS sequence"/>
</dbReference>
<dbReference type="InterPro" id="IPR011010">
    <property type="entry name" value="DNA_brk_join_enz"/>
</dbReference>
<dbReference type="CDD" id="cd00397">
    <property type="entry name" value="DNA_BRE_C"/>
    <property type="match status" value="1"/>
</dbReference>
<dbReference type="InterPro" id="IPR013762">
    <property type="entry name" value="Integrase-like_cat_sf"/>
</dbReference>
<dbReference type="SUPFAM" id="SSF56349">
    <property type="entry name" value="DNA breaking-rejoining enzymes"/>
    <property type="match status" value="1"/>
</dbReference>